<sequence length="376" mass="39832">MRFITTAVSGLALLSSSAVAHPGHDLTQEIAERRSFLNNVARSDLSHCASKLKARGISDRNIARRTAAANKARAKRGLKKRDITFDSVLATDHNKTSAGYSQNTDAATLFADYNSCVLTPETTQGPYYVSGEYVRRDIRESQTGVDVVADYQVIDVNTCEPIPNAYLEIWHCNATGVYSGVSSTGQGGLDSTWLRGIAKTDTDGVAQFETVFPGHYTGRATHIHTMVHLDATQKCNGTIGINTTDSHVGQTFFDQTLISAVEATAPYTTNEQELTLNSGDDILEGEADGVDPIMEYTLLGDSVEDGIFAWISFGINATYSEYTSPAAIYYEGGGQDNGDFSMGGGPDSGSGGPSGSPSGVPSGSMSMPAPTSSATA</sequence>
<feature type="chain" id="PRO_5040137899" description="Intradiol ring-cleavage dioxygenases domain-containing protein" evidence="2">
    <location>
        <begin position="21"/>
        <end position="376"/>
    </location>
</feature>
<feature type="region of interest" description="Disordered" evidence="1">
    <location>
        <begin position="336"/>
        <end position="376"/>
    </location>
</feature>
<dbReference type="PANTHER" id="PTHR34315:SF1">
    <property type="entry name" value="INTRADIOL RING-CLEAVAGE DIOXYGENASES DOMAIN-CONTAINING PROTEIN-RELATED"/>
    <property type="match status" value="1"/>
</dbReference>
<feature type="compositionally biased region" description="Low complexity" evidence="1">
    <location>
        <begin position="355"/>
        <end position="368"/>
    </location>
</feature>
<evidence type="ECO:0000256" key="2">
    <source>
        <dbReference type="SAM" id="SignalP"/>
    </source>
</evidence>
<dbReference type="Pfam" id="PF00775">
    <property type="entry name" value="Dioxygenase_C"/>
    <property type="match status" value="1"/>
</dbReference>
<evidence type="ECO:0000313" key="4">
    <source>
        <dbReference type="EMBL" id="KAI1877687.1"/>
    </source>
</evidence>
<keyword evidence="5" id="KW-1185">Reference proteome</keyword>
<protein>
    <recommendedName>
        <fullName evidence="3">Intradiol ring-cleavage dioxygenases domain-containing protein</fullName>
    </recommendedName>
</protein>
<dbReference type="GO" id="GO:0016702">
    <property type="term" value="F:oxidoreductase activity, acting on single donors with incorporation of molecular oxygen, incorporation of two atoms of oxygen"/>
    <property type="evidence" value="ECO:0007669"/>
    <property type="project" value="InterPro"/>
</dbReference>
<dbReference type="OrthoDB" id="121380at2759"/>
<name>A0A9Q0AS20_9PEZI</name>
<reference evidence="4" key="1">
    <citation type="submission" date="2021-03" db="EMBL/GenBank/DDBJ databases">
        <title>Revisited historic fungal species revealed as producer of novel bioactive compounds through whole genome sequencing and comparative genomics.</title>
        <authorList>
            <person name="Vignolle G.A."/>
            <person name="Hochenegger N."/>
            <person name="Mach R.L."/>
            <person name="Mach-Aigner A.R."/>
            <person name="Javad Rahimi M."/>
            <person name="Salim K.A."/>
            <person name="Chan C.M."/>
            <person name="Lim L.B.L."/>
            <person name="Cai F."/>
            <person name="Druzhinina I.S."/>
            <person name="U'Ren J.M."/>
            <person name="Derntl C."/>
        </authorList>
    </citation>
    <scope>NUCLEOTIDE SEQUENCE</scope>
    <source>
        <strain evidence="4">TUCIM 5799</strain>
    </source>
</reference>
<comment type="caution">
    <text evidence="4">The sequence shown here is derived from an EMBL/GenBank/DDBJ whole genome shotgun (WGS) entry which is preliminary data.</text>
</comment>
<dbReference type="Proteomes" id="UP000829685">
    <property type="component" value="Unassembled WGS sequence"/>
</dbReference>
<dbReference type="AlphaFoldDB" id="A0A9Q0AS20"/>
<dbReference type="GO" id="GO:0008199">
    <property type="term" value="F:ferric iron binding"/>
    <property type="evidence" value="ECO:0007669"/>
    <property type="project" value="InterPro"/>
</dbReference>
<evidence type="ECO:0000313" key="5">
    <source>
        <dbReference type="Proteomes" id="UP000829685"/>
    </source>
</evidence>
<evidence type="ECO:0000256" key="1">
    <source>
        <dbReference type="SAM" id="MobiDB-lite"/>
    </source>
</evidence>
<dbReference type="InterPro" id="IPR000627">
    <property type="entry name" value="Intradiol_dOase_C"/>
</dbReference>
<dbReference type="PANTHER" id="PTHR34315">
    <property type="match status" value="1"/>
</dbReference>
<dbReference type="SUPFAM" id="SSF49482">
    <property type="entry name" value="Aromatic compound dioxygenase"/>
    <property type="match status" value="1"/>
</dbReference>
<dbReference type="CDD" id="cd03457">
    <property type="entry name" value="intradiol_dioxygenase_like"/>
    <property type="match status" value="1"/>
</dbReference>
<feature type="signal peptide" evidence="2">
    <location>
        <begin position="1"/>
        <end position="20"/>
    </location>
</feature>
<evidence type="ECO:0000259" key="3">
    <source>
        <dbReference type="Pfam" id="PF00775"/>
    </source>
</evidence>
<keyword evidence="2" id="KW-0732">Signal</keyword>
<dbReference type="EMBL" id="JAFIMR010000006">
    <property type="protein sequence ID" value="KAI1877687.1"/>
    <property type="molecule type" value="Genomic_DNA"/>
</dbReference>
<accession>A0A9Q0AS20</accession>
<feature type="compositionally biased region" description="Gly residues" evidence="1">
    <location>
        <begin position="336"/>
        <end position="354"/>
    </location>
</feature>
<gene>
    <name evidence="4" type="ORF">JX265_003695</name>
</gene>
<organism evidence="4 5">
    <name type="scientific">Neoarthrinium moseri</name>
    <dbReference type="NCBI Taxonomy" id="1658444"/>
    <lineage>
        <taxon>Eukaryota</taxon>
        <taxon>Fungi</taxon>
        <taxon>Dikarya</taxon>
        <taxon>Ascomycota</taxon>
        <taxon>Pezizomycotina</taxon>
        <taxon>Sordariomycetes</taxon>
        <taxon>Xylariomycetidae</taxon>
        <taxon>Amphisphaeriales</taxon>
        <taxon>Apiosporaceae</taxon>
        <taxon>Neoarthrinium</taxon>
    </lineage>
</organism>
<dbReference type="InterPro" id="IPR015889">
    <property type="entry name" value="Intradiol_dOase_core"/>
</dbReference>
<dbReference type="Gene3D" id="2.60.130.10">
    <property type="entry name" value="Aromatic compound dioxygenase"/>
    <property type="match status" value="1"/>
</dbReference>
<proteinExistence type="predicted"/>
<feature type="domain" description="Intradiol ring-cleavage dioxygenases" evidence="3">
    <location>
        <begin position="135"/>
        <end position="220"/>
    </location>
</feature>